<proteinExistence type="predicted"/>
<dbReference type="PANTHER" id="PTHR35793">
    <property type="entry name" value="INNER MEMBRANE PROTEIN YJIG"/>
    <property type="match status" value="1"/>
</dbReference>
<evidence type="ECO:0000256" key="1">
    <source>
        <dbReference type="SAM" id="Phobius"/>
    </source>
</evidence>
<dbReference type="Pfam" id="PF07670">
    <property type="entry name" value="Gate"/>
    <property type="match status" value="1"/>
</dbReference>
<feature type="transmembrane region" description="Helical" evidence="1">
    <location>
        <begin position="12"/>
        <end position="29"/>
    </location>
</feature>
<keyword evidence="1" id="KW-1133">Transmembrane helix</keyword>
<evidence type="ECO:0000313" key="4">
    <source>
        <dbReference type="Proteomes" id="UP000665020"/>
    </source>
</evidence>
<name>A0A8A7KE03_9FIRM</name>
<dbReference type="KEGG" id="ifn:GM661_10265"/>
<dbReference type="EMBL" id="CP046640">
    <property type="protein sequence ID" value="QTL98335.1"/>
    <property type="molecule type" value="Genomic_DNA"/>
</dbReference>
<keyword evidence="4" id="KW-1185">Reference proteome</keyword>
<protein>
    <submittedName>
        <fullName evidence="3">Spore maturation protein</fullName>
    </submittedName>
</protein>
<evidence type="ECO:0000259" key="2">
    <source>
        <dbReference type="Pfam" id="PF07670"/>
    </source>
</evidence>
<dbReference type="AlphaFoldDB" id="A0A8A7KE03"/>
<dbReference type="Proteomes" id="UP000665020">
    <property type="component" value="Chromosome"/>
</dbReference>
<keyword evidence="1" id="KW-0472">Membrane</keyword>
<feature type="transmembrane region" description="Helical" evidence="1">
    <location>
        <begin position="49"/>
        <end position="73"/>
    </location>
</feature>
<feature type="domain" description="Nucleoside transporter/FeoB GTPase Gate" evidence="2">
    <location>
        <begin position="46"/>
        <end position="148"/>
    </location>
</feature>
<evidence type="ECO:0000313" key="3">
    <source>
        <dbReference type="EMBL" id="QTL98335.1"/>
    </source>
</evidence>
<organism evidence="3 4">
    <name type="scientific">Iocasia fonsfrigidae</name>
    <dbReference type="NCBI Taxonomy" id="2682810"/>
    <lineage>
        <taxon>Bacteria</taxon>
        <taxon>Bacillati</taxon>
        <taxon>Bacillota</taxon>
        <taxon>Clostridia</taxon>
        <taxon>Halanaerobiales</taxon>
        <taxon>Halanaerobiaceae</taxon>
        <taxon>Iocasia</taxon>
    </lineage>
</organism>
<feature type="transmembrane region" description="Helical" evidence="1">
    <location>
        <begin position="152"/>
        <end position="176"/>
    </location>
</feature>
<gene>
    <name evidence="3" type="ORF">GM661_10265</name>
</gene>
<keyword evidence="1" id="KW-0812">Transmembrane</keyword>
<dbReference type="PANTHER" id="PTHR35793:SF2">
    <property type="entry name" value="INNER MEMBRANE PROTEIN YJIG"/>
    <property type="match status" value="1"/>
</dbReference>
<reference evidence="3" key="1">
    <citation type="submission" date="2019-12" db="EMBL/GenBank/DDBJ databases">
        <authorList>
            <person name="zhang j."/>
            <person name="sun C.M."/>
        </authorList>
    </citation>
    <scope>NUCLEOTIDE SEQUENCE</scope>
    <source>
        <strain evidence="3">NS-1</strain>
    </source>
</reference>
<dbReference type="RefSeq" id="WP_125990546.1">
    <property type="nucleotide sequence ID" value="NZ_CP046640.1"/>
</dbReference>
<dbReference type="InterPro" id="IPR052549">
    <property type="entry name" value="SpmB"/>
</dbReference>
<dbReference type="InterPro" id="IPR011642">
    <property type="entry name" value="Gate_dom"/>
</dbReference>
<accession>A0A8A7KE03</accession>
<sequence>MFEIIKGISNWSIAILILIIPLYGFLKGVKVYDVFVEGAKGGVKTVLKIFPYLLAMMIVINIFRVSGAMNLLINLINPVTKKLGIPDDVLPLLFLRPLSGNASLSYTSYLLKNSGPDSFIGKLASTIQGSTETTFYIIAVYFGAIGIKKYRYAVTVGLLADIAGFFAAVFVCKLLFL</sequence>
<dbReference type="GO" id="GO:0005886">
    <property type="term" value="C:plasma membrane"/>
    <property type="evidence" value="ECO:0007669"/>
    <property type="project" value="TreeGrafter"/>
</dbReference>